<evidence type="ECO:0000256" key="5">
    <source>
        <dbReference type="ARBA" id="ARBA00023004"/>
    </source>
</evidence>
<dbReference type="InterPro" id="IPR050377">
    <property type="entry name" value="Radical_SAM_PqqE_MftC-like"/>
</dbReference>
<dbReference type="PROSITE" id="PS51918">
    <property type="entry name" value="RADICAL_SAM"/>
    <property type="match status" value="1"/>
</dbReference>
<dbReference type="InterPro" id="IPR023885">
    <property type="entry name" value="4Fe4S-binding_SPASM_dom"/>
</dbReference>
<dbReference type="Gene3D" id="3.20.20.70">
    <property type="entry name" value="Aldolase class I"/>
    <property type="match status" value="1"/>
</dbReference>
<gene>
    <name evidence="8" type="ordered locus">KNP414_05082</name>
</gene>
<evidence type="ECO:0000256" key="2">
    <source>
        <dbReference type="ARBA" id="ARBA00022485"/>
    </source>
</evidence>
<reference evidence="8 9" key="2">
    <citation type="journal article" date="2013" name="Genome Announc.">
        <title>Genome Sequence of Growth-Improving Paenibacillus mucilaginosus Strain KNP414.</title>
        <authorList>
            <person name="Lu J.J."/>
            <person name="Wang J.F."/>
            <person name="Hu X.F."/>
        </authorList>
    </citation>
    <scope>NUCLEOTIDE SEQUENCE [LARGE SCALE GENOMIC DNA]</scope>
    <source>
        <strain evidence="8 9">KNP414</strain>
    </source>
</reference>
<dbReference type="CDD" id="cd21109">
    <property type="entry name" value="SPASM"/>
    <property type="match status" value="1"/>
</dbReference>
<reference evidence="9" key="1">
    <citation type="submission" date="2011-06" db="EMBL/GenBank/DDBJ databases">
        <title>Complete genome sequence of Paenibacillus mucilaginosus KNP414.</title>
        <authorList>
            <person name="Wang J."/>
            <person name="Hu S."/>
            <person name="Hu X."/>
            <person name="Zhang B."/>
            <person name="Dong D."/>
            <person name="Zhang S."/>
            <person name="Zhao K."/>
            <person name="Wu D."/>
        </authorList>
    </citation>
    <scope>NUCLEOTIDE SEQUENCE [LARGE SCALE GENOMIC DNA]</scope>
    <source>
        <strain evidence="9">KNP414</strain>
    </source>
</reference>
<dbReference type="PANTHER" id="PTHR11228:SF7">
    <property type="entry name" value="PQQA PEPTIDE CYCLASE"/>
    <property type="match status" value="1"/>
</dbReference>
<evidence type="ECO:0000256" key="1">
    <source>
        <dbReference type="ARBA" id="ARBA00001966"/>
    </source>
</evidence>
<accession>F8F6U0</accession>
<dbReference type="PATRIC" id="fig|1036673.3.peg.4698"/>
<evidence type="ECO:0000256" key="6">
    <source>
        <dbReference type="ARBA" id="ARBA00023014"/>
    </source>
</evidence>
<dbReference type="SFLD" id="SFLDS00029">
    <property type="entry name" value="Radical_SAM"/>
    <property type="match status" value="2"/>
</dbReference>
<keyword evidence="5" id="KW-0408">Iron</keyword>
<evidence type="ECO:0000256" key="3">
    <source>
        <dbReference type="ARBA" id="ARBA00022691"/>
    </source>
</evidence>
<evidence type="ECO:0000259" key="7">
    <source>
        <dbReference type="PROSITE" id="PS51918"/>
    </source>
</evidence>
<dbReference type="CDD" id="cd01335">
    <property type="entry name" value="Radical_SAM"/>
    <property type="match status" value="1"/>
</dbReference>
<keyword evidence="4" id="KW-0479">Metal-binding</keyword>
<protein>
    <submittedName>
        <fullName evidence="8">AstB/chuR/nirj-related protein</fullName>
    </submittedName>
</protein>
<dbReference type="Pfam" id="PF13186">
    <property type="entry name" value="SPASM"/>
    <property type="match status" value="1"/>
</dbReference>
<name>F8F6U0_PAEMK</name>
<evidence type="ECO:0000256" key="4">
    <source>
        <dbReference type="ARBA" id="ARBA00022723"/>
    </source>
</evidence>
<dbReference type="GO" id="GO:0003824">
    <property type="term" value="F:catalytic activity"/>
    <property type="evidence" value="ECO:0007669"/>
    <property type="project" value="InterPro"/>
</dbReference>
<evidence type="ECO:0000313" key="8">
    <source>
        <dbReference type="EMBL" id="AEI43606.1"/>
    </source>
</evidence>
<dbReference type="InterPro" id="IPR034391">
    <property type="entry name" value="AdoMet-like_SPASM_containing"/>
</dbReference>
<dbReference type="PANTHER" id="PTHR11228">
    <property type="entry name" value="RADICAL SAM DOMAIN PROTEIN"/>
    <property type="match status" value="1"/>
</dbReference>
<dbReference type="SUPFAM" id="SSF102114">
    <property type="entry name" value="Radical SAM enzymes"/>
    <property type="match status" value="1"/>
</dbReference>
<evidence type="ECO:0000313" key="9">
    <source>
        <dbReference type="Proteomes" id="UP000006620"/>
    </source>
</evidence>
<dbReference type="AlphaFoldDB" id="F8F6U0"/>
<dbReference type="RefSeq" id="WP_013918759.1">
    <property type="nucleotide sequence ID" value="NC_015690.1"/>
</dbReference>
<dbReference type="GO" id="GO:0046872">
    <property type="term" value="F:metal ion binding"/>
    <property type="evidence" value="ECO:0007669"/>
    <property type="project" value="UniProtKB-KW"/>
</dbReference>
<dbReference type="Pfam" id="PF04055">
    <property type="entry name" value="Radical_SAM"/>
    <property type="match status" value="1"/>
</dbReference>
<dbReference type="KEGG" id="pms:KNP414_05082"/>
<dbReference type="InterPro" id="IPR013785">
    <property type="entry name" value="Aldolase_TIM"/>
</dbReference>
<sequence length="391" mass="45877">MQPSSSVTLDQESFELMKRTMKKMAVPFRERTRNPLYKTPVPESIGIKLTNRCNLRCAHCFQWNEDGYHQNMDKEEQNKDIDIEVIERILAETRKTQSRLYLWGGEPMIHRQFDRILELLAEDPREMTICTNGLLMDRYMDGILKISPHLELLVAVEGLEAEHDFIRGKGTFHKTMRQIERLVELREQGIYKGRISVHSMISDSMIPKLYELLEYFESLKLDLVILCFPWYISKETSLEMDSYFAEKFSWLRKLEEQHIASWHAFKYQMSAERVHELVGELTRINERVWNIRVRYQPGLDYDEIQQFVRGEAMTSRCATTCLALSTRVDVGPTGDVTACKFFSEFTVGNLKERSLMDIWESQDYERIREIINVQGLTPACSKCSVLYLHGI</sequence>
<feature type="domain" description="Radical SAM core" evidence="7">
    <location>
        <begin position="39"/>
        <end position="264"/>
    </location>
</feature>
<dbReference type="SFLD" id="SFLDG01067">
    <property type="entry name" value="SPASM/twitch_domain_containing"/>
    <property type="match status" value="2"/>
</dbReference>
<keyword evidence="6" id="KW-0411">Iron-sulfur</keyword>
<dbReference type="SFLD" id="SFLDG01386">
    <property type="entry name" value="main_SPASM_domain-containing"/>
    <property type="match status" value="1"/>
</dbReference>
<dbReference type="HOGENOM" id="CLU_009273_4_2_9"/>
<proteinExistence type="predicted"/>
<dbReference type="SFLD" id="SFLDG01387">
    <property type="entry name" value="BtrN-like_SPASM_domain_contain"/>
    <property type="match status" value="1"/>
</dbReference>
<organism evidence="8 9">
    <name type="scientific">Paenibacillus mucilaginosus (strain KNP414)</name>
    <dbReference type="NCBI Taxonomy" id="1036673"/>
    <lineage>
        <taxon>Bacteria</taxon>
        <taxon>Bacillati</taxon>
        <taxon>Bacillota</taxon>
        <taxon>Bacilli</taxon>
        <taxon>Bacillales</taxon>
        <taxon>Paenibacillaceae</taxon>
        <taxon>Paenibacillus</taxon>
    </lineage>
</organism>
<dbReference type="Proteomes" id="UP000006620">
    <property type="component" value="Chromosome"/>
</dbReference>
<dbReference type="EMBL" id="CP002869">
    <property type="protein sequence ID" value="AEI43606.1"/>
    <property type="molecule type" value="Genomic_DNA"/>
</dbReference>
<comment type="cofactor">
    <cofactor evidence="1">
        <name>[4Fe-4S] cluster</name>
        <dbReference type="ChEBI" id="CHEBI:49883"/>
    </cofactor>
</comment>
<keyword evidence="3" id="KW-0949">S-adenosyl-L-methionine</keyword>
<dbReference type="GO" id="GO:0051536">
    <property type="term" value="F:iron-sulfur cluster binding"/>
    <property type="evidence" value="ECO:0007669"/>
    <property type="project" value="UniProtKB-KW"/>
</dbReference>
<dbReference type="InterPro" id="IPR058240">
    <property type="entry name" value="rSAM_sf"/>
</dbReference>
<dbReference type="InterPro" id="IPR007197">
    <property type="entry name" value="rSAM"/>
</dbReference>
<keyword evidence="2" id="KW-0004">4Fe-4S</keyword>